<keyword evidence="2" id="KW-1185">Reference proteome</keyword>
<protein>
    <recommendedName>
        <fullName evidence="3">F-box domain-containing protein</fullName>
    </recommendedName>
</protein>
<dbReference type="OrthoDB" id="5061070at2759"/>
<dbReference type="Proteomes" id="UP000039046">
    <property type="component" value="Unassembled WGS sequence"/>
</dbReference>
<accession>A0A0A1TP39</accession>
<dbReference type="PANTHER" id="PTHR42085">
    <property type="entry name" value="F-BOX DOMAIN-CONTAINING PROTEIN"/>
    <property type="match status" value="1"/>
</dbReference>
<name>A0A0A1TP39_9HYPO</name>
<proteinExistence type="predicted"/>
<dbReference type="PANTHER" id="PTHR42085:SF2">
    <property type="entry name" value="F-BOX DOMAIN-CONTAINING PROTEIN"/>
    <property type="match status" value="1"/>
</dbReference>
<evidence type="ECO:0000313" key="1">
    <source>
        <dbReference type="EMBL" id="CEJ93335.1"/>
    </source>
</evidence>
<dbReference type="AlphaFoldDB" id="A0A0A1TP39"/>
<organism evidence="1 2">
    <name type="scientific">[Torrubiella] hemipterigena</name>
    <dbReference type="NCBI Taxonomy" id="1531966"/>
    <lineage>
        <taxon>Eukaryota</taxon>
        <taxon>Fungi</taxon>
        <taxon>Dikarya</taxon>
        <taxon>Ascomycota</taxon>
        <taxon>Pezizomycotina</taxon>
        <taxon>Sordariomycetes</taxon>
        <taxon>Hypocreomycetidae</taxon>
        <taxon>Hypocreales</taxon>
        <taxon>Clavicipitaceae</taxon>
        <taxon>Clavicipitaceae incertae sedis</taxon>
        <taxon>'Torrubiella' clade</taxon>
    </lineage>
</organism>
<gene>
    <name evidence="1" type="ORF">VHEMI08929</name>
</gene>
<evidence type="ECO:0000313" key="2">
    <source>
        <dbReference type="Proteomes" id="UP000039046"/>
    </source>
</evidence>
<sequence>MPSPVNPQLQSPLFSLPYEIRLHIYTHLYTISSSPISLRCSPPSTPSSLSLLATCRRAAEAEHHLYELNTFEAPFDDPSHLAKFIATTPLTRRRWIHSVYIQVPSGGMMLGLLASLREGLPGLRQLTVRRRKNIHYVNLSDWTLLMANMVDELRGMKNLVQFEIAMPRPVMPLTDWEKLRKSKLQVIDDTLRAAARHNQTV</sequence>
<dbReference type="EMBL" id="CDHN01000005">
    <property type="protein sequence ID" value="CEJ93335.1"/>
    <property type="molecule type" value="Genomic_DNA"/>
</dbReference>
<dbReference type="InterPro" id="IPR038883">
    <property type="entry name" value="AN11006-like"/>
</dbReference>
<dbReference type="HOGENOM" id="CLU_1361278_0_0_1"/>
<reference evidence="1 2" key="1">
    <citation type="journal article" date="2015" name="Genome Announc.">
        <title>Draft Genome Sequence and Gene Annotation of the Entomopathogenic Fungus Verticillium hemipterigenum.</title>
        <authorList>
            <person name="Horn F."/>
            <person name="Habel A."/>
            <person name="Scharf D.H."/>
            <person name="Dworschak J."/>
            <person name="Brakhage A.A."/>
            <person name="Guthke R."/>
            <person name="Hertweck C."/>
            <person name="Linde J."/>
        </authorList>
    </citation>
    <scope>NUCLEOTIDE SEQUENCE [LARGE SCALE GENOMIC DNA]</scope>
</reference>
<evidence type="ECO:0008006" key="3">
    <source>
        <dbReference type="Google" id="ProtNLM"/>
    </source>
</evidence>